<feature type="region of interest" description="Disordered" evidence="1">
    <location>
        <begin position="481"/>
        <end position="517"/>
    </location>
</feature>
<name>A0AAD4Q3D3_9EURO</name>
<evidence type="ECO:0000313" key="3">
    <source>
        <dbReference type="Proteomes" id="UP001201262"/>
    </source>
</evidence>
<keyword evidence="3" id="KW-1185">Reference proteome</keyword>
<gene>
    <name evidence="2" type="ORF">BGW36DRAFT_423964</name>
</gene>
<evidence type="ECO:0000256" key="1">
    <source>
        <dbReference type="SAM" id="MobiDB-lite"/>
    </source>
</evidence>
<sequence length="602" mass="67963">MGRVYIPGKTVTGVDAGRNMKSILNNRFRGSKVRGDRVLDFDMANRQLTDKGFLEFIKDLQNVIKGEDKDSPGVVKLQELHLQGNKLTVRFLSMLGYVIALSCRDLKEIDLSNNEIRIVYSQEMRIWEDFLKCFSQCCVLKKVNFGNNPLGARGVEGICRVFIQSELDFIKITATPDEGTTSNATGTSSTDTGAQSPCPEKKLHQLKGTKPSSSKPPADTDIERYSCTRGLQSVPYIIISNVDMENVSIVHLSEMLKMRRTPEQLLAFLPGGKSLSLPDPNDSFKGIYWLPNERVHQDARRVIDKIAQMDDESDDEVDETIEGLTLEDNEDYQSLLERRQARKKKKENLERSESQYRIRVLTADDGLKHSDLWLSSLQMLKLARAIMLDDGNRPTLTEAQLQVSRKRMAAQHGGIVEIPRARYDPYEARHPPAPPGVMISSLRFDPESSTFDFMFPAIHLPSSNPVPQLYPPDISRVLPTYPLPPAYPSNPPAKKPPNQLENKDKASAGSNGSAAHPLPKVFADKRYRSKYRFGLPLHIWRRIIDDAGDFAIIPRGHQEKIVDYAGDWHGLEEQIKVNGATEGEQIWRLLENMKCFTYTPVQ</sequence>
<dbReference type="Gene3D" id="3.80.10.10">
    <property type="entry name" value="Ribonuclease Inhibitor"/>
    <property type="match status" value="1"/>
</dbReference>
<dbReference type="AlphaFoldDB" id="A0AAD4Q3D3"/>
<feature type="compositionally biased region" description="Pro residues" evidence="1">
    <location>
        <begin position="481"/>
        <end position="495"/>
    </location>
</feature>
<proteinExistence type="predicted"/>
<dbReference type="RefSeq" id="XP_046075037.1">
    <property type="nucleotide sequence ID" value="XM_046219903.1"/>
</dbReference>
<dbReference type="Pfam" id="PF13516">
    <property type="entry name" value="LRR_6"/>
    <property type="match status" value="1"/>
</dbReference>
<comment type="caution">
    <text evidence="2">The sequence shown here is derived from an EMBL/GenBank/DDBJ whole genome shotgun (WGS) entry which is preliminary data.</text>
</comment>
<accession>A0AAD4Q3D3</accession>
<dbReference type="GeneID" id="70250190"/>
<dbReference type="InterPro" id="IPR001611">
    <property type="entry name" value="Leu-rich_rpt"/>
</dbReference>
<dbReference type="InterPro" id="IPR032675">
    <property type="entry name" value="LRR_dom_sf"/>
</dbReference>
<dbReference type="Proteomes" id="UP001201262">
    <property type="component" value="Unassembled WGS sequence"/>
</dbReference>
<organism evidence="2 3">
    <name type="scientific">Talaromyces proteolyticus</name>
    <dbReference type="NCBI Taxonomy" id="1131652"/>
    <lineage>
        <taxon>Eukaryota</taxon>
        <taxon>Fungi</taxon>
        <taxon>Dikarya</taxon>
        <taxon>Ascomycota</taxon>
        <taxon>Pezizomycotina</taxon>
        <taxon>Eurotiomycetes</taxon>
        <taxon>Eurotiomycetidae</taxon>
        <taxon>Eurotiales</taxon>
        <taxon>Trichocomaceae</taxon>
        <taxon>Talaromyces</taxon>
        <taxon>Talaromyces sect. Bacilispori</taxon>
    </lineage>
</organism>
<protein>
    <recommendedName>
        <fullName evidence="4">Leucine rich repeat protein</fullName>
    </recommendedName>
</protein>
<reference evidence="2" key="1">
    <citation type="submission" date="2021-12" db="EMBL/GenBank/DDBJ databases">
        <title>Convergent genome expansion in fungi linked to evolution of root-endophyte symbiosis.</title>
        <authorList>
            <consortium name="DOE Joint Genome Institute"/>
            <person name="Ke Y.-H."/>
            <person name="Bonito G."/>
            <person name="Liao H.-L."/>
            <person name="Looney B."/>
            <person name="Rojas-Flechas A."/>
            <person name="Nash J."/>
            <person name="Hameed K."/>
            <person name="Schadt C."/>
            <person name="Martin F."/>
            <person name="Crous P.W."/>
            <person name="Miettinen O."/>
            <person name="Magnuson J.K."/>
            <person name="Labbe J."/>
            <person name="Jacobson D."/>
            <person name="Doktycz M.J."/>
            <person name="Veneault-Fourrey C."/>
            <person name="Kuo A."/>
            <person name="Mondo S."/>
            <person name="Calhoun S."/>
            <person name="Riley R."/>
            <person name="Ohm R."/>
            <person name="LaButti K."/>
            <person name="Andreopoulos B."/>
            <person name="Pangilinan J."/>
            <person name="Nolan M."/>
            <person name="Tritt A."/>
            <person name="Clum A."/>
            <person name="Lipzen A."/>
            <person name="Daum C."/>
            <person name="Barry K."/>
            <person name="Grigoriev I.V."/>
            <person name="Vilgalys R."/>
        </authorList>
    </citation>
    <scope>NUCLEOTIDE SEQUENCE</scope>
    <source>
        <strain evidence="2">PMI_201</strain>
    </source>
</reference>
<evidence type="ECO:0000313" key="2">
    <source>
        <dbReference type="EMBL" id="KAH8701661.1"/>
    </source>
</evidence>
<dbReference type="SUPFAM" id="SSF52047">
    <property type="entry name" value="RNI-like"/>
    <property type="match status" value="1"/>
</dbReference>
<feature type="compositionally biased region" description="Low complexity" evidence="1">
    <location>
        <begin position="179"/>
        <end position="193"/>
    </location>
</feature>
<evidence type="ECO:0008006" key="4">
    <source>
        <dbReference type="Google" id="ProtNLM"/>
    </source>
</evidence>
<dbReference type="EMBL" id="JAJTJA010000003">
    <property type="protein sequence ID" value="KAH8701661.1"/>
    <property type="molecule type" value="Genomic_DNA"/>
</dbReference>
<feature type="region of interest" description="Disordered" evidence="1">
    <location>
        <begin position="178"/>
        <end position="222"/>
    </location>
</feature>